<dbReference type="AlphaFoldDB" id="A0A7L4UR15"/>
<dbReference type="Proteomes" id="UP000251835">
    <property type="component" value="Unassembled WGS sequence"/>
</dbReference>
<name>A0A7L4UR15_BALHA</name>
<keyword evidence="2" id="KW-0812">Transmembrane</keyword>
<proteinExistence type="predicted"/>
<feature type="coiled-coil region" evidence="1">
    <location>
        <begin position="28"/>
        <end position="143"/>
    </location>
</feature>
<reference evidence="3 4" key="1">
    <citation type="submission" date="2018-05" db="EMBL/GenBank/DDBJ databases">
        <title>Genomic Encyclopedia of Type Strains, Phase IV (KMG-IV): sequencing the most valuable type-strain genomes for metagenomic binning, comparative biology and taxonomic classification.</title>
        <authorList>
            <person name="Goeker M."/>
        </authorList>
    </citation>
    <scope>NUCLEOTIDE SEQUENCE [LARGE SCALE GENOMIC DNA]</scope>
    <source>
        <strain evidence="3 4">DSM 28579</strain>
    </source>
</reference>
<keyword evidence="4" id="KW-1185">Reference proteome</keyword>
<organism evidence="3 4">
    <name type="scientific">Balneicella halophila</name>
    <dbReference type="NCBI Taxonomy" id="1537566"/>
    <lineage>
        <taxon>Bacteria</taxon>
        <taxon>Pseudomonadati</taxon>
        <taxon>Bacteroidota</taxon>
        <taxon>Bacteroidia</taxon>
        <taxon>Bacteroidales</taxon>
        <taxon>Balneicellaceae</taxon>
        <taxon>Balneicella</taxon>
    </lineage>
</organism>
<evidence type="ECO:0000256" key="2">
    <source>
        <dbReference type="SAM" id="Phobius"/>
    </source>
</evidence>
<keyword evidence="1" id="KW-0175">Coiled coil</keyword>
<gene>
    <name evidence="3" type="ORF">C7377_0513</name>
</gene>
<dbReference type="OrthoDB" id="1115172at2"/>
<feature type="transmembrane region" description="Helical" evidence="2">
    <location>
        <begin position="7"/>
        <end position="29"/>
    </location>
</feature>
<dbReference type="RefSeq" id="WP_116495748.1">
    <property type="nucleotide sequence ID" value="NZ_QENZ01000003.1"/>
</dbReference>
<dbReference type="EMBL" id="QENZ01000003">
    <property type="protein sequence ID" value="PVX52206.1"/>
    <property type="molecule type" value="Genomic_DNA"/>
</dbReference>
<keyword evidence="2" id="KW-1133">Transmembrane helix</keyword>
<accession>A0A7L4UR15</accession>
<evidence type="ECO:0000256" key="1">
    <source>
        <dbReference type="SAM" id="Coils"/>
    </source>
</evidence>
<evidence type="ECO:0000313" key="3">
    <source>
        <dbReference type="EMBL" id="PVX52206.1"/>
    </source>
</evidence>
<comment type="caution">
    <text evidence="3">The sequence shown here is derived from an EMBL/GenBank/DDBJ whole genome shotgun (WGS) entry which is preliminary data.</text>
</comment>
<sequence length="291" mass="33545">MEKKRNNAGYIAAIVVLALLLIGGSVMYFQERNKNNEIQQVLEDEKQELTTELESLSAEYDKLKTTNDTLSYELEIEKAKIEKMITELKQTKNSSYAQIKKYKDEIASLKALVKEYSFQVDSLNMLSLQLAEEKDLYKEEAEKKTAVVDSLSMTNEELQKIVSRASILEPMNLEAYPANRRNKPVRRLGWTRKIKVDFTFPKNPTVEKGAKDVYVVITRPDDVIVSNPLGETFEYNDEQMTYTMKRTIYYENEVLPVSLFWDNDKSLIKGQYKADIVLDGKVIGSTSFRIK</sequence>
<evidence type="ECO:0000313" key="4">
    <source>
        <dbReference type="Proteomes" id="UP000251835"/>
    </source>
</evidence>
<protein>
    <submittedName>
        <fullName evidence="3">Uncharacterized protein</fullName>
    </submittedName>
</protein>
<keyword evidence="2" id="KW-0472">Membrane</keyword>